<dbReference type="InterPro" id="IPR051092">
    <property type="entry name" value="FYVE_RhoGEF_PH"/>
</dbReference>
<dbReference type="Pfam" id="PF22697">
    <property type="entry name" value="SOS1_NGEF_PH"/>
    <property type="match status" value="1"/>
</dbReference>
<evidence type="ECO:0000256" key="3">
    <source>
        <dbReference type="ARBA" id="ARBA00022658"/>
    </source>
</evidence>
<feature type="domain" description="DH" evidence="11">
    <location>
        <begin position="357"/>
        <end position="545"/>
    </location>
</feature>
<dbReference type="SMART" id="SM00325">
    <property type="entry name" value="RhoGEF"/>
    <property type="match status" value="1"/>
</dbReference>
<reference evidence="14" key="1">
    <citation type="submission" date="2025-08" db="UniProtKB">
        <authorList>
            <consortium name="RefSeq"/>
        </authorList>
    </citation>
    <scope>IDENTIFICATION</scope>
    <source>
        <tissue evidence="14">Testes</tissue>
    </source>
</reference>
<protein>
    <submittedName>
        <fullName evidence="14">FYVE, RhoGEF and PH domain-containing protein 4-like</fullName>
    </submittedName>
</protein>
<dbReference type="InterPro" id="IPR035899">
    <property type="entry name" value="DBL_dom_sf"/>
</dbReference>
<evidence type="ECO:0000259" key="11">
    <source>
        <dbReference type="PROSITE" id="PS50010"/>
    </source>
</evidence>
<dbReference type="InterPro" id="IPR011011">
    <property type="entry name" value="Znf_FYVE_PHD"/>
</dbReference>
<keyword evidence="5 8" id="KW-0863">Zinc-finger</keyword>
<evidence type="ECO:0000313" key="13">
    <source>
        <dbReference type="Proteomes" id="UP000694865"/>
    </source>
</evidence>
<feature type="region of interest" description="Disordered" evidence="9">
    <location>
        <begin position="149"/>
        <end position="271"/>
    </location>
</feature>
<dbReference type="SUPFAM" id="SSF50729">
    <property type="entry name" value="PH domain-like"/>
    <property type="match status" value="1"/>
</dbReference>
<evidence type="ECO:0000313" key="14">
    <source>
        <dbReference type="RefSeq" id="XP_006811299.1"/>
    </source>
</evidence>
<dbReference type="Proteomes" id="UP000694865">
    <property type="component" value="Unplaced"/>
</dbReference>
<proteinExistence type="predicted"/>
<feature type="domain" description="PH" evidence="10">
    <location>
        <begin position="760"/>
        <end position="834"/>
    </location>
</feature>
<dbReference type="PANTHER" id="PTHR12673">
    <property type="entry name" value="FACIOGENITAL DYSPLASIA PROTEIN"/>
    <property type="match status" value="1"/>
</dbReference>
<keyword evidence="2" id="KW-0963">Cytoplasm</keyword>
<feature type="domain" description="FYVE-type" evidence="12">
    <location>
        <begin position="668"/>
        <end position="728"/>
    </location>
</feature>
<feature type="compositionally biased region" description="Basic residues" evidence="9">
    <location>
        <begin position="163"/>
        <end position="176"/>
    </location>
</feature>
<dbReference type="GeneID" id="102806647"/>
<gene>
    <name evidence="14" type="primary">LOC102806647</name>
</gene>
<evidence type="ECO:0000256" key="7">
    <source>
        <dbReference type="ARBA" id="ARBA00023212"/>
    </source>
</evidence>
<dbReference type="SUPFAM" id="SSF48065">
    <property type="entry name" value="DBL homology domain (DH-domain)"/>
    <property type="match status" value="1"/>
</dbReference>
<accession>A0ABM0LU58</accession>
<name>A0ABM0LU58_SACKO</name>
<dbReference type="SMART" id="SM00064">
    <property type="entry name" value="FYVE"/>
    <property type="match status" value="1"/>
</dbReference>
<evidence type="ECO:0000256" key="6">
    <source>
        <dbReference type="ARBA" id="ARBA00022833"/>
    </source>
</evidence>
<dbReference type="CDD" id="cd15741">
    <property type="entry name" value="FYVE_FGD1_2_4"/>
    <property type="match status" value="1"/>
</dbReference>
<dbReference type="Gene3D" id="3.30.40.10">
    <property type="entry name" value="Zinc/RING finger domain, C3HC4 (zinc finger)"/>
    <property type="match status" value="1"/>
</dbReference>
<feature type="compositionally biased region" description="Basic and acidic residues" evidence="9">
    <location>
        <begin position="149"/>
        <end position="162"/>
    </location>
</feature>
<dbReference type="Gene3D" id="1.20.900.10">
    <property type="entry name" value="Dbl homology (DH) domain"/>
    <property type="match status" value="1"/>
</dbReference>
<keyword evidence="6" id="KW-0862">Zinc</keyword>
<dbReference type="InterPro" id="IPR011993">
    <property type="entry name" value="PH-like_dom_sf"/>
</dbReference>
<evidence type="ECO:0000259" key="12">
    <source>
        <dbReference type="PROSITE" id="PS50178"/>
    </source>
</evidence>
<dbReference type="InterPro" id="IPR017455">
    <property type="entry name" value="Znf_FYVE-rel"/>
</dbReference>
<dbReference type="PROSITE" id="PS50178">
    <property type="entry name" value="ZF_FYVE"/>
    <property type="match status" value="1"/>
</dbReference>
<dbReference type="PROSITE" id="PS50003">
    <property type="entry name" value="PH_DOMAIN"/>
    <property type="match status" value="2"/>
</dbReference>
<dbReference type="InterPro" id="IPR013083">
    <property type="entry name" value="Znf_RING/FYVE/PHD"/>
</dbReference>
<organism evidence="13 14">
    <name type="scientific">Saccoglossus kowalevskii</name>
    <name type="common">Acorn worm</name>
    <dbReference type="NCBI Taxonomy" id="10224"/>
    <lineage>
        <taxon>Eukaryota</taxon>
        <taxon>Metazoa</taxon>
        <taxon>Hemichordata</taxon>
        <taxon>Enteropneusta</taxon>
        <taxon>Harrimaniidae</taxon>
        <taxon>Saccoglossus</taxon>
    </lineage>
</organism>
<keyword evidence="4" id="KW-0479">Metal-binding</keyword>
<dbReference type="InterPro" id="IPR000219">
    <property type="entry name" value="DH_dom"/>
</dbReference>
<keyword evidence="3" id="KW-0344">Guanine-nucleotide releasing factor</keyword>
<dbReference type="Pfam" id="PF01363">
    <property type="entry name" value="FYVE"/>
    <property type="match status" value="1"/>
</dbReference>
<feature type="domain" description="PH" evidence="10">
    <location>
        <begin position="574"/>
        <end position="674"/>
    </location>
</feature>
<evidence type="ECO:0000256" key="4">
    <source>
        <dbReference type="ARBA" id="ARBA00022723"/>
    </source>
</evidence>
<dbReference type="PROSITE" id="PS50010">
    <property type="entry name" value="DH_2"/>
    <property type="match status" value="1"/>
</dbReference>
<evidence type="ECO:0000256" key="9">
    <source>
        <dbReference type="SAM" id="MobiDB-lite"/>
    </source>
</evidence>
<feature type="region of interest" description="Disordered" evidence="9">
    <location>
        <begin position="111"/>
        <end position="135"/>
    </location>
</feature>
<evidence type="ECO:0000256" key="2">
    <source>
        <dbReference type="ARBA" id="ARBA00022490"/>
    </source>
</evidence>
<evidence type="ECO:0000259" key="10">
    <source>
        <dbReference type="PROSITE" id="PS50003"/>
    </source>
</evidence>
<evidence type="ECO:0000256" key="1">
    <source>
        <dbReference type="ARBA" id="ARBA00004245"/>
    </source>
</evidence>
<dbReference type="InterPro" id="IPR000306">
    <property type="entry name" value="Znf_FYVE"/>
</dbReference>
<dbReference type="CDD" id="cd00160">
    <property type="entry name" value="RhoGEF"/>
    <property type="match status" value="1"/>
</dbReference>
<evidence type="ECO:0000256" key="5">
    <source>
        <dbReference type="ARBA" id="ARBA00022771"/>
    </source>
</evidence>
<feature type="compositionally biased region" description="Pro residues" evidence="9">
    <location>
        <begin position="237"/>
        <end position="263"/>
    </location>
</feature>
<dbReference type="Pfam" id="PF00621">
    <property type="entry name" value="RhoGEF"/>
    <property type="match status" value="1"/>
</dbReference>
<dbReference type="RefSeq" id="XP_006811299.1">
    <property type="nucleotide sequence ID" value="XM_006811236.1"/>
</dbReference>
<sequence>MAYVVNSSEPCILPVPPIVNMEPPDLFLFIDSADVKLTQHAEDRGNPFKRQSMLRVSLSEKATYVNQEGQPVRKRTIVGSTFQLPKKGPSVPFLGRLKMAVFKKSKVPTAVEEDYDEDGLSPLTDKRRTLSDPNLLQISNSTGLFEKALNQDDKSKADDAKKNGKGKKKKKLKKGWKQTNWRSRSSDDSTASDGESSEETKKTVDKVPSSPEDESKNLEIAHLYAVVNKPKGNKPKAVPPPRPPNPPPIKPKNIPPSVPAPPTKEPDVDPITVPETEEINYYENIVAEANDENDSEDDIPLGDPDDFDDDFSEESCTYDEIEGVKKSEAEVEPVKFKLAPINLPIIVDEEEKEFDNEAHKVAHELMVTEQKYVNRLYLLDQVFFFKIDIENRAHNWFPPDNVKDMFSNVKSIFKLHKDSLLPKLEERLKEWSSNPRLGDLMTTFAPYFQMYTSYVKEFERAMELLNSLMVKVPDFAELVRTIQKDKTCGNLSLPHHMLEPVQRVPRYQLLLGEYLKSLPEDSDDIKATEDALEKISKATMKSNNEMKKLEKFNRLMVIQSAIIGAKNLIEANRELLKDGKIIKLSARRGESQERYLYLFNDILLCCSIHNKLMTTAKHKVRARLDLSGMVVKDIADAERTFCISARQKVVEFQDACDIGKRAPSWVRDDETTQCMRCAAEFHPIKKRRHHCRACGLVVCNKCSTYRVKLKYDGNRLNRVCKHCYDILQSIQMMAEKDETDVDTLQRYQSQDIQSDDGLDDVDFKGRLFHCSTNVLGKKYWYKKWFVIEDMALHFYKAPQVNTSSGKSPSDITSSYPRSNRQNVNITNVYINLSS</sequence>
<keyword evidence="13" id="KW-1185">Reference proteome</keyword>
<evidence type="ECO:0000256" key="8">
    <source>
        <dbReference type="PROSITE-ProRule" id="PRU00091"/>
    </source>
</evidence>
<comment type="subcellular location">
    <subcellularLocation>
        <location evidence="1">Cytoplasm</location>
        <location evidence="1">Cytoskeleton</location>
    </subcellularLocation>
</comment>
<dbReference type="PANTHER" id="PTHR12673:SF241">
    <property type="entry name" value="DH DOMAIN-CONTAINING PROTEIN"/>
    <property type="match status" value="1"/>
</dbReference>
<dbReference type="InterPro" id="IPR055251">
    <property type="entry name" value="SOS1_NGEF_PH"/>
</dbReference>
<dbReference type="InterPro" id="IPR001849">
    <property type="entry name" value="PH_domain"/>
</dbReference>
<dbReference type="SUPFAM" id="SSF57903">
    <property type="entry name" value="FYVE/PHD zinc finger"/>
    <property type="match status" value="1"/>
</dbReference>
<keyword evidence="7" id="KW-0206">Cytoskeleton</keyword>
<dbReference type="Gene3D" id="2.30.29.30">
    <property type="entry name" value="Pleckstrin-homology domain (PH domain)/Phosphotyrosine-binding domain (PTB)"/>
    <property type="match status" value="1"/>
</dbReference>